<evidence type="ECO:0000313" key="2">
    <source>
        <dbReference type="EMBL" id="VEL39311.1"/>
    </source>
</evidence>
<reference evidence="2" key="1">
    <citation type="submission" date="2018-11" db="EMBL/GenBank/DDBJ databases">
        <authorList>
            <consortium name="Pathogen Informatics"/>
        </authorList>
    </citation>
    <scope>NUCLEOTIDE SEQUENCE</scope>
</reference>
<sequence length="72" mass="8205">MVKWSNSSAFQLTFSLDTSPLPADRPADRRSSPAAVWTRTFVQPRPSYPKLAKEKAQRPEGRRLRMCRTLAS</sequence>
<protein>
    <submittedName>
        <fullName evidence="2">Uncharacterized protein</fullName>
    </submittedName>
</protein>
<dbReference type="AlphaFoldDB" id="A0A448XLC6"/>
<dbReference type="Proteomes" id="UP000784294">
    <property type="component" value="Unassembled WGS sequence"/>
</dbReference>
<feature type="region of interest" description="Disordered" evidence="1">
    <location>
        <begin position="15"/>
        <end position="72"/>
    </location>
</feature>
<accession>A0A448XLC6</accession>
<proteinExistence type="predicted"/>
<dbReference type="EMBL" id="CAAALY010260804">
    <property type="protein sequence ID" value="VEL39311.1"/>
    <property type="molecule type" value="Genomic_DNA"/>
</dbReference>
<keyword evidence="3" id="KW-1185">Reference proteome</keyword>
<comment type="caution">
    <text evidence="2">The sequence shown here is derived from an EMBL/GenBank/DDBJ whole genome shotgun (WGS) entry which is preliminary data.</text>
</comment>
<evidence type="ECO:0000256" key="1">
    <source>
        <dbReference type="SAM" id="MobiDB-lite"/>
    </source>
</evidence>
<gene>
    <name evidence="2" type="ORF">PXEA_LOCUS32751</name>
</gene>
<evidence type="ECO:0000313" key="3">
    <source>
        <dbReference type="Proteomes" id="UP000784294"/>
    </source>
</evidence>
<feature type="compositionally biased region" description="Basic and acidic residues" evidence="1">
    <location>
        <begin position="51"/>
        <end position="63"/>
    </location>
</feature>
<name>A0A448XLC6_9PLAT</name>
<organism evidence="2 3">
    <name type="scientific">Protopolystoma xenopodis</name>
    <dbReference type="NCBI Taxonomy" id="117903"/>
    <lineage>
        <taxon>Eukaryota</taxon>
        <taxon>Metazoa</taxon>
        <taxon>Spiralia</taxon>
        <taxon>Lophotrochozoa</taxon>
        <taxon>Platyhelminthes</taxon>
        <taxon>Monogenea</taxon>
        <taxon>Polyopisthocotylea</taxon>
        <taxon>Polystomatidea</taxon>
        <taxon>Polystomatidae</taxon>
        <taxon>Protopolystoma</taxon>
    </lineage>
</organism>